<dbReference type="InterPro" id="IPR032577">
    <property type="entry name" value="DUF4920"/>
</dbReference>
<dbReference type="STRING" id="551996.SAMN05192573_12547"/>
<dbReference type="Pfam" id="PF16267">
    <property type="entry name" value="DUF4920"/>
    <property type="match status" value="1"/>
</dbReference>
<evidence type="ECO:0000313" key="3">
    <source>
        <dbReference type="Proteomes" id="UP000199705"/>
    </source>
</evidence>
<keyword evidence="1" id="KW-0732">Signal</keyword>
<reference evidence="3" key="1">
    <citation type="submission" date="2016-10" db="EMBL/GenBank/DDBJ databases">
        <authorList>
            <person name="Varghese N."/>
            <person name="Submissions S."/>
        </authorList>
    </citation>
    <scope>NUCLEOTIDE SEQUENCE [LARGE SCALE GENOMIC DNA]</scope>
    <source>
        <strain evidence="3">Gh-67</strain>
    </source>
</reference>
<dbReference type="Proteomes" id="UP000199705">
    <property type="component" value="Unassembled WGS sequence"/>
</dbReference>
<evidence type="ECO:0000313" key="2">
    <source>
        <dbReference type="EMBL" id="SDI61904.1"/>
    </source>
</evidence>
<organism evidence="2 3">
    <name type="scientific">Mucilaginibacter gossypii</name>
    <dbReference type="NCBI Taxonomy" id="551996"/>
    <lineage>
        <taxon>Bacteria</taxon>
        <taxon>Pseudomonadati</taxon>
        <taxon>Bacteroidota</taxon>
        <taxon>Sphingobacteriia</taxon>
        <taxon>Sphingobacteriales</taxon>
        <taxon>Sphingobacteriaceae</taxon>
        <taxon>Mucilaginibacter</taxon>
    </lineage>
</organism>
<dbReference type="AlphaFoldDB" id="A0A1G8M1V9"/>
<gene>
    <name evidence="2" type="ORF">SAMN05192573_12547</name>
</gene>
<proteinExistence type="predicted"/>
<dbReference type="RefSeq" id="WP_091175713.1">
    <property type="nucleotide sequence ID" value="NZ_FNCG01000025.1"/>
</dbReference>
<keyword evidence="3" id="KW-1185">Reference proteome</keyword>
<evidence type="ECO:0000256" key="1">
    <source>
        <dbReference type="SAM" id="SignalP"/>
    </source>
</evidence>
<feature type="signal peptide" evidence="1">
    <location>
        <begin position="1"/>
        <end position="18"/>
    </location>
</feature>
<feature type="chain" id="PRO_5011495352" description="DUF4920 domain-containing protein" evidence="1">
    <location>
        <begin position="19"/>
        <end position="154"/>
    </location>
</feature>
<accession>A0A1G8M1V9</accession>
<name>A0A1G8M1V9_9SPHI</name>
<evidence type="ECO:0008006" key="4">
    <source>
        <dbReference type="Google" id="ProtNLM"/>
    </source>
</evidence>
<dbReference type="EMBL" id="FNCG01000025">
    <property type="protein sequence ID" value="SDI61904.1"/>
    <property type="molecule type" value="Genomic_DNA"/>
</dbReference>
<sequence>MKLITLFISLLIANTAIAQKHVPLPHGMIFGEKPDTIALMPASKLEAFMGKKTRVTTAISGRVIKVIKEKGGSFEMDAGNNRVITAHFTNAGINLPRQLAGRTVIISGIAAKQFIADDLQHMAGDTVSGKKQHKVNANPGRKVSFEVKGLMIDK</sequence>
<protein>
    <recommendedName>
        <fullName evidence="4">DUF4920 domain-containing protein</fullName>
    </recommendedName>
</protein>